<keyword evidence="2" id="KW-0479">Metal-binding</keyword>
<feature type="compositionally biased region" description="Polar residues" evidence="6">
    <location>
        <begin position="780"/>
        <end position="790"/>
    </location>
</feature>
<evidence type="ECO:0000256" key="6">
    <source>
        <dbReference type="SAM" id="MobiDB-lite"/>
    </source>
</evidence>
<evidence type="ECO:0000313" key="10">
    <source>
        <dbReference type="Proteomes" id="UP000281738"/>
    </source>
</evidence>
<dbReference type="EMBL" id="RKHO01000001">
    <property type="protein sequence ID" value="ROR92718.1"/>
    <property type="molecule type" value="Genomic_DNA"/>
</dbReference>
<dbReference type="GO" id="GO:0016491">
    <property type="term" value="F:oxidoreductase activity"/>
    <property type="evidence" value="ECO:0007669"/>
    <property type="project" value="UniProtKB-KW"/>
</dbReference>
<gene>
    <name evidence="9" type="ORF">EDD33_3616</name>
</gene>
<evidence type="ECO:0000256" key="5">
    <source>
        <dbReference type="ARBA" id="ARBA00023014"/>
    </source>
</evidence>
<feature type="transmembrane region" description="Helical" evidence="7">
    <location>
        <begin position="149"/>
        <end position="169"/>
    </location>
</feature>
<feature type="compositionally biased region" description="Low complexity" evidence="6">
    <location>
        <begin position="1112"/>
        <end position="1135"/>
    </location>
</feature>
<sequence length="1320" mass="137612">MQLFAQVVSIAIAVVGIALFVKAIRQIIATIKIGQPARRTDNPVGRSLTLVKESLGHTRMLQWHWVGAGHWFIMTGFGLLFFTLVTAFGQLFDPGFHIPFLGHFFLFEWASELFTLVMIVAIVAFIYYRATRPKERERGPKGRFWGSTMWQGYFVEMVILGVGLCIVVLRGLEYALATKEDPEYASAFHFPLSFPLGEAFSGLSEGTLANLIYLVAMLKILISFTWMIVISLQPTMGVAWHRFLAFFNIYFKRNADGRTALGGLAPMTSGGTTIDFEDLEEMDEDTKLGVGAVEDFSWKGILDFSTCTECGRCQSQCPAWNTDKPLSPKLLITALRDHAYAKAPYLNAAEGDRAALLEGDTRLALEVERPLVGDTGDDWFYMPDSGAAVIDPEVLWNCTSCGACVQQCPVDIEHVDHIVDMRRYAVLVESNFPTELNGLFKGLENKGNPWNMSPKARLDWAKDLPFEVKVVGEDVESLDEVEWLFWVGCAGAYEDRAKKTTRAVAELLDMAGVDFAVLGNGETCTGDPARRAGNEFVFQGLAAQNAETLKDAKAKKVVSTCAHCFNTLKNEYAAFGVELEVVHHTQLLNRLVREKKLTPVASNGTADKRQVTYHDPCYIGRHNGVYSPPRELLQVIPDATLVEMPRNSERSFCCGAGGARMWMEENTGERINLNRTKEAVETGADQIAVGCPFCRVMLSDGLTNQQSKGEAREEVEVLDVAQMLLASVKGDSPAPRKASAAAAPAAAAAGGGAGGGTATLTREQEAAVEEDTHAEPSAGDATQTEDTVTATEDAGPLAKASGGTSLFDEPEMKDTQPATTGGNAGGSSLFDLGGDDAAPETKPATASGSASASGPASASASGSGSGSGSGSATSSGAASGGSLFDLGEPEEAPARPATEEPAGEDPADDSTTDGPTDRSQDDADTSTPTEPAPASSTRSAVTPATEVPEGGSLFDLAEPEEEQVSSSAPATPTAPAGTADAAPASTDDEPAGEDPAGDSTTDGPTDRSQDDADTWSQDAEKAATASAATAGTAGSGTRTALTPASEIPEGGSLFDLAEPQEESVAGSSAAPASEVPAAAAERQDEAADVQETVVEESDTPTSGDQVSPEPQPEATEPAPEPSAAAAAPAATSAPSGGEGGLGGKYAKGRSMFDLPSAASAPAAAAPAAPAPAPEAEAEAAPEADVSGSTVTPAPAAQAVDKPVTSLRDIKAKFAGGGAAASADASSGTSEATSTDDHSPEVATDTAEAVQEENPAEAVEEHPTEEPAAEATDTPDAPEASAPSDASEDEQPPARPATGSGEQHQPKTDADIHEAGSLFDL</sequence>
<keyword evidence="7" id="KW-0472">Membrane</keyword>
<feature type="compositionally biased region" description="Low complexity" evidence="6">
    <location>
        <begin position="1219"/>
        <end position="1232"/>
    </location>
</feature>
<dbReference type="GO" id="GO:0046872">
    <property type="term" value="F:metal ion binding"/>
    <property type="evidence" value="ECO:0007669"/>
    <property type="project" value="UniProtKB-KW"/>
</dbReference>
<feature type="compositionally biased region" description="Acidic residues" evidence="6">
    <location>
        <begin position="901"/>
        <end position="911"/>
    </location>
</feature>
<feature type="compositionally biased region" description="Gly residues" evidence="6">
    <location>
        <begin position="1136"/>
        <end position="1145"/>
    </location>
</feature>
<dbReference type="InterPro" id="IPR004017">
    <property type="entry name" value="Cys_rich_dom"/>
</dbReference>
<accession>A0A3N2CZ94</accession>
<comment type="caution">
    <text evidence="9">The sequence shown here is derived from an EMBL/GenBank/DDBJ whole genome shotgun (WGS) entry which is preliminary data.</text>
</comment>
<keyword evidence="10" id="KW-1185">Reference proteome</keyword>
<feature type="compositionally biased region" description="Low complexity" evidence="6">
    <location>
        <begin position="1268"/>
        <end position="1284"/>
    </location>
</feature>
<dbReference type="PANTHER" id="PTHR43255">
    <property type="entry name" value="IRON-SULFUR-BINDING OXIDOREDUCTASE FADF-RELATED-RELATED"/>
    <property type="match status" value="1"/>
</dbReference>
<feature type="compositionally biased region" description="Basic and acidic residues" evidence="6">
    <location>
        <begin position="1303"/>
        <end position="1313"/>
    </location>
</feature>
<dbReference type="Proteomes" id="UP000281738">
    <property type="component" value="Unassembled WGS sequence"/>
</dbReference>
<evidence type="ECO:0000259" key="8">
    <source>
        <dbReference type="PROSITE" id="PS51379"/>
    </source>
</evidence>
<feature type="compositionally biased region" description="Low complexity" evidence="6">
    <location>
        <begin position="843"/>
        <end position="862"/>
    </location>
</feature>
<feature type="compositionally biased region" description="Polar residues" evidence="6">
    <location>
        <begin position="925"/>
        <end position="942"/>
    </location>
</feature>
<keyword evidence="1" id="KW-0004">4Fe-4S</keyword>
<proteinExistence type="predicted"/>
<dbReference type="InterPro" id="IPR051460">
    <property type="entry name" value="HdrC_iron-sulfur_subunit"/>
</dbReference>
<dbReference type="InterPro" id="IPR009051">
    <property type="entry name" value="Helical_ferredxn"/>
</dbReference>
<dbReference type="InterPro" id="IPR017896">
    <property type="entry name" value="4Fe4S_Fe-S-bd"/>
</dbReference>
<keyword evidence="4" id="KW-0408">Iron</keyword>
<name>A0A3N2CZ94_9ACTN</name>
<dbReference type="PANTHER" id="PTHR43255:SF1">
    <property type="entry name" value="IRON-SULFUR-BINDING OXIDOREDUCTASE FADF-RELATED"/>
    <property type="match status" value="1"/>
</dbReference>
<protein>
    <submittedName>
        <fullName evidence="9">Fe-S oxidoreductase</fullName>
    </submittedName>
</protein>
<dbReference type="InterPro" id="IPR017900">
    <property type="entry name" value="4Fe4S_Fe_S_CS"/>
</dbReference>
<feature type="compositionally biased region" description="Low complexity" evidence="6">
    <location>
        <begin position="965"/>
        <end position="985"/>
    </location>
</feature>
<evidence type="ECO:0000256" key="4">
    <source>
        <dbReference type="ARBA" id="ARBA00023004"/>
    </source>
</evidence>
<dbReference type="Pfam" id="PF13187">
    <property type="entry name" value="Fer4_9"/>
    <property type="match status" value="1"/>
</dbReference>
<dbReference type="GO" id="GO:0051539">
    <property type="term" value="F:4 iron, 4 sulfur cluster binding"/>
    <property type="evidence" value="ECO:0007669"/>
    <property type="project" value="UniProtKB-KW"/>
</dbReference>
<organism evidence="9 10">
    <name type="scientific">Nocardioides aurantiacus</name>
    <dbReference type="NCBI Taxonomy" id="86796"/>
    <lineage>
        <taxon>Bacteria</taxon>
        <taxon>Bacillati</taxon>
        <taxon>Actinomycetota</taxon>
        <taxon>Actinomycetes</taxon>
        <taxon>Propionibacteriales</taxon>
        <taxon>Nocardioidaceae</taxon>
        <taxon>Nocardioides</taxon>
    </lineage>
</organism>
<dbReference type="Gene3D" id="1.10.1060.10">
    <property type="entry name" value="Alpha-helical ferredoxin"/>
    <property type="match status" value="1"/>
</dbReference>
<keyword evidence="3" id="KW-0560">Oxidoreductase</keyword>
<feature type="transmembrane region" description="Helical" evidence="7">
    <location>
        <begin position="109"/>
        <end position="128"/>
    </location>
</feature>
<feature type="domain" description="4Fe-4S ferredoxin-type" evidence="8">
    <location>
        <begin position="298"/>
        <end position="325"/>
    </location>
</feature>
<dbReference type="GO" id="GO:0005886">
    <property type="term" value="C:plasma membrane"/>
    <property type="evidence" value="ECO:0007669"/>
    <property type="project" value="TreeGrafter"/>
</dbReference>
<feature type="transmembrane region" description="Helical" evidence="7">
    <location>
        <begin position="6"/>
        <end position="24"/>
    </location>
</feature>
<keyword evidence="5" id="KW-0411">Iron-sulfur</keyword>
<dbReference type="OrthoDB" id="9794954at2"/>
<evidence type="ECO:0000256" key="7">
    <source>
        <dbReference type="SAM" id="Phobius"/>
    </source>
</evidence>
<feature type="region of interest" description="Disordered" evidence="6">
    <location>
        <begin position="747"/>
        <end position="1320"/>
    </location>
</feature>
<keyword evidence="7" id="KW-0812">Transmembrane</keyword>
<feature type="compositionally biased region" description="Basic and acidic residues" evidence="6">
    <location>
        <begin position="762"/>
        <end position="774"/>
    </location>
</feature>
<feature type="transmembrane region" description="Helical" evidence="7">
    <location>
        <begin position="211"/>
        <end position="232"/>
    </location>
</feature>
<feature type="compositionally biased region" description="Low complexity" evidence="6">
    <location>
        <begin position="1062"/>
        <end position="1080"/>
    </location>
</feature>
<dbReference type="PROSITE" id="PS51379">
    <property type="entry name" value="4FE4S_FER_2"/>
    <property type="match status" value="2"/>
</dbReference>
<dbReference type="RefSeq" id="WP_123392381.1">
    <property type="nucleotide sequence ID" value="NZ_RKHO01000001.1"/>
</dbReference>
<feature type="transmembrane region" description="Helical" evidence="7">
    <location>
        <begin position="68"/>
        <end position="89"/>
    </location>
</feature>
<feature type="domain" description="4Fe-4S ferredoxin-type" evidence="8">
    <location>
        <begin position="386"/>
        <end position="418"/>
    </location>
</feature>
<dbReference type="Pfam" id="PF02754">
    <property type="entry name" value="CCG"/>
    <property type="match status" value="2"/>
</dbReference>
<evidence type="ECO:0000256" key="1">
    <source>
        <dbReference type="ARBA" id="ARBA00022485"/>
    </source>
</evidence>
<keyword evidence="7" id="KW-1133">Transmembrane helix</keyword>
<dbReference type="PROSITE" id="PS00198">
    <property type="entry name" value="4FE4S_FER_1"/>
    <property type="match status" value="1"/>
</dbReference>
<evidence type="ECO:0000313" key="9">
    <source>
        <dbReference type="EMBL" id="ROR92718.1"/>
    </source>
</evidence>
<feature type="compositionally biased region" description="Low complexity" evidence="6">
    <location>
        <begin position="1155"/>
        <end position="1167"/>
    </location>
</feature>
<feature type="compositionally biased region" description="Acidic residues" evidence="6">
    <location>
        <begin position="986"/>
        <end position="996"/>
    </location>
</feature>
<feature type="compositionally biased region" description="Low complexity" evidence="6">
    <location>
        <begin position="1022"/>
        <end position="1040"/>
    </location>
</feature>
<dbReference type="SUPFAM" id="SSF46548">
    <property type="entry name" value="alpha-helical ferredoxin"/>
    <property type="match status" value="1"/>
</dbReference>
<evidence type="ECO:0000256" key="3">
    <source>
        <dbReference type="ARBA" id="ARBA00023002"/>
    </source>
</evidence>
<feature type="compositionally biased region" description="Low complexity" evidence="6">
    <location>
        <begin position="870"/>
        <end position="882"/>
    </location>
</feature>
<reference evidence="9 10" key="1">
    <citation type="submission" date="2018-11" db="EMBL/GenBank/DDBJ databases">
        <title>Sequencing the genomes of 1000 actinobacteria strains.</title>
        <authorList>
            <person name="Klenk H.-P."/>
        </authorList>
    </citation>
    <scope>NUCLEOTIDE SEQUENCE [LARGE SCALE GENOMIC DNA]</scope>
    <source>
        <strain evidence="9 10">DSM 12652</strain>
    </source>
</reference>
<evidence type="ECO:0000256" key="2">
    <source>
        <dbReference type="ARBA" id="ARBA00022723"/>
    </source>
</evidence>